<sequence length="300" mass="33557">MSMQRPSKPILLFLLLLQFAACRDRGTNPTTISQMTKGTVDNNGVDIHYTDSKAGETVLFFVHGWGIDHTYWDSQTSYFSKAYRVVTIDLPGFGTSGRNRTSWTVEAYARDIKAVMEALELKKVILIGHSMSGSIVVEAARAHPSGIIGLVGVDNMKAIGFAMTPEMEREWDTHYATMEKHFERSVAEEGKFLFSPTTDPAVQKRVLRDISSADPAIAVASLKNLDKYPFAQKLQSLEQPLYLINSDYQPTDTLAFKQNHIDYHLLNMGTTGHYPMIENSKRFNALLEKAIGSIMEKGAR</sequence>
<dbReference type="Proteomes" id="UP000319204">
    <property type="component" value="Unassembled WGS sequence"/>
</dbReference>
<evidence type="ECO:0000313" key="4">
    <source>
        <dbReference type="EMBL" id="KAB5491428.1"/>
    </source>
</evidence>
<keyword evidence="1 4" id="KW-0378">Hydrolase</keyword>
<dbReference type="InterPro" id="IPR050266">
    <property type="entry name" value="AB_hydrolase_sf"/>
</dbReference>
<keyword evidence="5" id="KW-1185">Reference proteome</keyword>
<dbReference type="PRINTS" id="PR00111">
    <property type="entry name" value="ABHYDROLASE"/>
</dbReference>
<dbReference type="EMBL" id="VNIK02000001">
    <property type="protein sequence ID" value="KAB5491428.1"/>
    <property type="molecule type" value="Genomic_DNA"/>
</dbReference>
<gene>
    <name evidence="4" type="ORF">FOT42_000315</name>
</gene>
<name>A0A5N5IXK4_9FLAO</name>
<organism evidence="4 5">
    <name type="scientific">Flagellimonas hadalis</name>
    <dbReference type="NCBI Taxonomy" id="2597517"/>
    <lineage>
        <taxon>Bacteria</taxon>
        <taxon>Pseudomonadati</taxon>
        <taxon>Bacteroidota</taxon>
        <taxon>Flavobacteriia</taxon>
        <taxon>Flavobacteriales</taxon>
        <taxon>Flavobacteriaceae</taxon>
        <taxon>Flagellimonas</taxon>
    </lineage>
</organism>
<keyword evidence="2" id="KW-0732">Signal</keyword>
<dbReference type="Pfam" id="PF00561">
    <property type="entry name" value="Abhydrolase_1"/>
    <property type="match status" value="1"/>
</dbReference>
<evidence type="ECO:0000313" key="5">
    <source>
        <dbReference type="Proteomes" id="UP000319204"/>
    </source>
</evidence>
<accession>A0A5N5IXK4</accession>
<dbReference type="InterPro" id="IPR000073">
    <property type="entry name" value="AB_hydrolase_1"/>
</dbReference>
<dbReference type="GO" id="GO:0016787">
    <property type="term" value="F:hydrolase activity"/>
    <property type="evidence" value="ECO:0007669"/>
    <property type="project" value="UniProtKB-KW"/>
</dbReference>
<proteinExistence type="predicted"/>
<evidence type="ECO:0000256" key="2">
    <source>
        <dbReference type="SAM" id="SignalP"/>
    </source>
</evidence>
<dbReference type="PANTHER" id="PTHR43798">
    <property type="entry name" value="MONOACYLGLYCEROL LIPASE"/>
    <property type="match status" value="1"/>
</dbReference>
<evidence type="ECO:0000256" key="1">
    <source>
        <dbReference type="ARBA" id="ARBA00022801"/>
    </source>
</evidence>
<dbReference type="OrthoDB" id="9780932at2"/>
<dbReference type="AlphaFoldDB" id="A0A5N5IXK4"/>
<comment type="caution">
    <text evidence="4">The sequence shown here is derived from an EMBL/GenBank/DDBJ whole genome shotgun (WGS) entry which is preliminary data.</text>
</comment>
<reference evidence="4" key="1">
    <citation type="submission" date="2019-10" db="EMBL/GenBank/DDBJ databases">
        <title>Muricauda hadale sp. nov., a piezophilic bacterium isolated from hadopelagic water of the Mariana Trench.</title>
        <authorList>
            <person name="Wei Y."/>
        </authorList>
    </citation>
    <scope>NUCLEOTIDE SEQUENCE [LARGE SCALE GENOMIC DNA]</scope>
    <source>
        <strain evidence="4">MT-229</strain>
    </source>
</reference>
<evidence type="ECO:0000259" key="3">
    <source>
        <dbReference type="Pfam" id="PF00561"/>
    </source>
</evidence>
<dbReference type="GO" id="GO:0016020">
    <property type="term" value="C:membrane"/>
    <property type="evidence" value="ECO:0007669"/>
    <property type="project" value="TreeGrafter"/>
</dbReference>
<feature type="domain" description="AB hydrolase-1" evidence="3">
    <location>
        <begin position="58"/>
        <end position="194"/>
    </location>
</feature>
<dbReference type="SUPFAM" id="SSF53474">
    <property type="entry name" value="alpha/beta-Hydrolases"/>
    <property type="match status" value="1"/>
</dbReference>
<dbReference type="InterPro" id="IPR029058">
    <property type="entry name" value="AB_hydrolase_fold"/>
</dbReference>
<dbReference type="Gene3D" id="3.40.50.1820">
    <property type="entry name" value="alpha/beta hydrolase"/>
    <property type="match status" value="1"/>
</dbReference>
<protein>
    <submittedName>
        <fullName evidence="4">Alpha/beta hydrolase</fullName>
    </submittedName>
</protein>
<feature type="chain" id="PRO_5024303689" evidence="2">
    <location>
        <begin position="24"/>
        <end position="300"/>
    </location>
</feature>
<feature type="signal peptide" evidence="2">
    <location>
        <begin position="1"/>
        <end position="23"/>
    </location>
</feature>
<dbReference type="PANTHER" id="PTHR43798:SF31">
    <property type="entry name" value="AB HYDROLASE SUPERFAMILY PROTEIN YCLE"/>
    <property type="match status" value="1"/>
</dbReference>